<protein>
    <recommendedName>
        <fullName evidence="5">LRAT domain-containing protein</fullName>
    </recommendedName>
</protein>
<keyword evidence="2" id="KW-0808">Transferase</keyword>
<dbReference type="InterPro" id="IPR051496">
    <property type="entry name" value="H-rev107_PLA/AT"/>
</dbReference>
<gene>
    <name evidence="6" type="ORF">NDU88_003103</name>
</gene>
<organism evidence="6 7">
    <name type="scientific">Pleurodeles waltl</name>
    <name type="common">Iberian ribbed newt</name>
    <dbReference type="NCBI Taxonomy" id="8319"/>
    <lineage>
        <taxon>Eukaryota</taxon>
        <taxon>Metazoa</taxon>
        <taxon>Chordata</taxon>
        <taxon>Craniata</taxon>
        <taxon>Vertebrata</taxon>
        <taxon>Euteleostomi</taxon>
        <taxon>Amphibia</taxon>
        <taxon>Batrachia</taxon>
        <taxon>Caudata</taxon>
        <taxon>Salamandroidea</taxon>
        <taxon>Salamandridae</taxon>
        <taxon>Pleurodelinae</taxon>
        <taxon>Pleurodeles</taxon>
    </lineage>
</organism>
<accession>A0AAV7MPU8</accession>
<dbReference type="GO" id="GO:0016410">
    <property type="term" value="F:N-acyltransferase activity"/>
    <property type="evidence" value="ECO:0007669"/>
    <property type="project" value="TreeGrafter"/>
</dbReference>
<evidence type="ECO:0000259" key="5">
    <source>
        <dbReference type="PROSITE" id="PS51934"/>
    </source>
</evidence>
<keyword evidence="3" id="KW-0378">Hydrolase</keyword>
<evidence type="ECO:0000256" key="4">
    <source>
        <dbReference type="ARBA" id="ARBA00023098"/>
    </source>
</evidence>
<dbReference type="Proteomes" id="UP001066276">
    <property type="component" value="Chromosome 9"/>
</dbReference>
<dbReference type="PROSITE" id="PS51934">
    <property type="entry name" value="LRAT"/>
    <property type="match status" value="1"/>
</dbReference>
<evidence type="ECO:0000313" key="6">
    <source>
        <dbReference type="EMBL" id="KAJ1105698.1"/>
    </source>
</evidence>
<dbReference type="AlphaFoldDB" id="A0AAV7MPU8"/>
<dbReference type="EMBL" id="JANPWB010000013">
    <property type="protein sequence ID" value="KAJ1105698.1"/>
    <property type="molecule type" value="Genomic_DNA"/>
</dbReference>
<dbReference type="GO" id="GO:0008970">
    <property type="term" value="F:phospholipase A1 activity"/>
    <property type="evidence" value="ECO:0007669"/>
    <property type="project" value="TreeGrafter"/>
</dbReference>
<dbReference type="Pfam" id="PF04970">
    <property type="entry name" value="LRAT"/>
    <property type="match status" value="1"/>
</dbReference>
<dbReference type="GO" id="GO:0004623">
    <property type="term" value="F:phospholipase A2 activity"/>
    <property type="evidence" value="ECO:0007669"/>
    <property type="project" value="TreeGrafter"/>
</dbReference>
<evidence type="ECO:0000313" key="7">
    <source>
        <dbReference type="Proteomes" id="UP001066276"/>
    </source>
</evidence>
<name>A0AAV7MPU8_PLEWA</name>
<keyword evidence="7" id="KW-1185">Reference proteome</keyword>
<dbReference type="GO" id="GO:0070292">
    <property type="term" value="P:N-acylphosphatidylethanolamine metabolic process"/>
    <property type="evidence" value="ECO:0007669"/>
    <property type="project" value="TreeGrafter"/>
</dbReference>
<feature type="domain" description="LRAT" evidence="5">
    <location>
        <begin position="13"/>
        <end position="129"/>
    </location>
</feature>
<evidence type="ECO:0000256" key="2">
    <source>
        <dbReference type="ARBA" id="ARBA00022679"/>
    </source>
</evidence>
<keyword evidence="4" id="KW-0443">Lipid metabolism</keyword>
<dbReference type="GO" id="GO:0005737">
    <property type="term" value="C:cytoplasm"/>
    <property type="evidence" value="ECO:0007669"/>
    <property type="project" value="TreeGrafter"/>
</dbReference>
<proteinExistence type="inferred from homology"/>
<evidence type="ECO:0000256" key="1">
    <source>
        <dbReference type="ARBA" id="ARBA00007824"/>
    </source>
</evidence>
<dbReference type="Gene3D" id="3.90.1720.10">
    <property type="entry name" value="endopeptidase domain like (from Nostoc punctiforme)"/>
    <property type="match status" value="1"/>
</dbReference>
<dbReference type="PANTHER" id="PTHR13943:SF36">
    <property type="entry name" value="PHOSPHOLIPASE A AND ACYLTRANSFERASE 4"/>
    <property type="match status" value="1"/>
</dbReference>
<comment type="similarity">
    <text evidence="1">Belongs to the H-rev107 family.</text>
</comment>
<dbReference type="PANTHER" id="PTHR13943">
    <property type="entry name" value="HRAS-LIKE SUPPRESSOR - RELATED"/>
    <property type="match status" value="1"/>
</dbReference>
<comment type="caution">
    <text evidence="6">The sequence shown here is derived from an EMBL/GenBank/DDBJ whole genome shotgun (WGS) entry which is preliminary data.</text>
</comment>
<dbReference type="InterPro" id="IPR007053">
    <property type="entry name" value="LRAT_dom"/>
</dbReference>
<evidence type="ECO:0000256" key="3">
    <source>
        <dbReference type="ARBA" id="ARBA00022801"/>
    </source>
</evidence>
<sequence length="178" mass="20064">MPPFKAEPEPGDLIEIHRFGYQHWAIYAGNGYVIHLAPPSEFARAGSSSILSVVSDRAVVKRQRLRVVAGDCKYTIHNKYDEEHDPLPSNIILKRAEDLVGQVMMYGLTSDNCEHFVTRLRYGVSISGQTEGGEGNMDVEEEQWEKDGADEGEIQRQEHRMTVKERQEGYGIKGARMG</sequence>
<reference evidence="6" key="1">
    <citation type="journal article" date="2022" name="bioRxiv">
        <title>Sequencing and chromosome-scale assembly of the giantPleurodeles waltlgenome.</title>
        <authorList>
            <person name="Brown T."/>
            <person name="Elewa A."/>
            <person name="Iarovenko S."/>
            <person name="Subramanian E."/>
            <person name="Araus A.J."/>
            <person name="Petzold A."/>
            <person name="Susuki M."/>
            <person name="Suzuki K.-i.T."/>
            <person name="Hayashi T."/>
            <person name="Toyoda A."/>
            <person name="Oliveira C."/>
            <person name="Osipova E."/>
            <person name="Leigh N.D."/>
            <person name="Simon A."/>
            <person name="Yun M.H."/>
        </authorList>
    </citation>
    <scope>NUCLEOTIDE SEQUENCE</scope>
    <source>
        <strain evidence="6">20211129_DDA</strain>
        <tissue evidence="6">Liver</tissue>
    </source>
</reference>